<feature type="region of interest" description="Disordered" evidence="1">
    <location>
        <begin position="13"/>
        <end position="34"/>
    </location>
</feature>
<evidence type="ECO:0000256" key="1">
    <source>
        <dbReference type="SAM" id="MobiDB-lite"/>
    </source>
</evidence>
<sequence>MAILETLETITIRRAENPPSPESTSRGPPGLPMHGMDMAFIEENEELHEAVDLDDENLDVLPVGSVGFVTNPADPKGSIPTTSPAQAGLISFYTSACENMLNEHGGLTFPGDLVFPPLSDFWDDHRYSIMQISDDEVVVEDRLQTEQYEYLPVQQLMNPRFNFIHWLSIRIAQRHEQPRTTVRKYAAAGSIGDIMANMIQMSLSAEGPYPEHLRPEGKETELDPSRFTAKWHEDIETVMDNPPD</sequence>
<dbReference type="AlphaFoldDB" id="A0A9P6A6J2"/>
<reference evidence="2" key="1">
    <citation type="submission" date="2020-11" db="EMBL/GenBank/DDBJ databases">
        <authorList>
            <consortium name="DOE Joint Genome Institute"/>
            <person name="Ahrendt S."/>
            <person name="Riley R."/>
            <person name="Andreopoulos W."/>
            <person name="Labutti K."/>
            <person name="Pangilinan J."/>
            <person name="Ruiz-Duenas F.J."/>
            <person name="Barrasa J.M."/>
            <person name="Sanchez-Garcia M."/>
            <person name="Camarero S."/>
            <person name="Miyauchi S."/>
            <person name="Serrano A."/>
            <person name="Linde D."/>
            <person name="Babiker R."/>
            <person name="Drula E."/>
            <person name="Ayuso-Fernandez I."/>
            <person name="Pacheco R."/>
            <person name="Padilla G."/>
            <person name="Ferreira P."/>
            <person name="Barriuso J."/>
            <person name="Kellner H."/>
            <person name="Castanera R."/>
            <person name="Alfaro M."/>
            <person name="Ramirez L."/>
            <person name="Pisabarro A.G."/>
            <person name="Kuo A."/>
            <person name="Tritt A."/>
            <person name="Lipzen A."/>
            <person name="He G."/>
            <person name="Yan M."/>
            <person name="Ng V."/>
            <person name="Cullen D."/>
            <person name="Martin F."/>
            <person name="Rosso M.-N."/>
            <person name="Henrissat B."/>
            <person name="Hibbett D."/>
            <person name="Martinez A.T."/>
            <person name="Grigoriev I.V."/>
        </authorList>
    </citation>
    <scope>NUCLEOTIDE SEQUENCE</scope>
    <source>
        <strain evidence="2">ATCC 90797</strain>
    </source>
</reference>
<proteinExistence type="predicted"/>
<keyword evidence="3" id="KW-1185">Reference proteome</keyword>
<dbReference type="Proteomes" id="UP000807025">
    <property type="component" value="Unassembled WGS sequence"/>
</dbReference>
<name>A0A9P6A6J2_PLEER</name>
<protein>
    <submittedName>
        <fullName evidence="2">Uncharacterized protein</fullName>
    </submittedName>
</protein>
<gene>
    <name evidence="2" type="ORF">BDN71DRAFT_1428196</name>
</gene>
<evidence type="ECO:0000313" key="2">
    <source>
        <dbReference type="EMBL" id="KAF9499140.1"/>
    </source>
</evidence>
<comment type="caution">
    <text evidence="2">The sequence shown here is derived from an EMBL/GenBank/DDBJ whole genome shotgun (WGS) entry which is preliminary data.</text>
</comment>
<organism evidence="2 3">
    <name type="scientific">Pleurotus eryngii</name>
    <name type="common">Boletus of the steppes</name>
    <dbReference type="NCBI Taxonomy" id="5323"/>
    <lineage>
        <taxon>Eukaryota</taxon>
        <taxon>Fungi</taxon>
        <taxon>Dikarya</taxon>
        <taxon>Basidiomycota</taxon>
        <taxon>Agaricomycotina</taxon>
        <taxon>Agaricomycetes</taxon>
        <taxon>Agaricomycetidae</taxon>
        <taxon>Agaricales</taxon>
        <taxon>Pleurotineae</taxon>
        <taxon>Pleurotaceae</taxon>
        <taxon>Pleurotus</taxon>
    </lineage>
</organism>
<dbReference type="EMBL" id="MU154533">
    <property type="protein sequence ID" value="KAF9499140.1"/>
    <property type="molecule type" value="Genomic_DNA"/>
</dbReference>
<accession>A0A9P6A6J2</accession>
<evidence type="ECO:0000313" key="3">
    <source>
        <dbReference type="Proteomes" id="UP000807025"/>
    </source>
</evidence>